<feature type="transmembrane region" description="Helical" evidence="1">
    <location>
        <begin position="230"/>
        <end position="251"/>
    </location>
</feature>
<dbReference type="RefSeq" id="XP_040740906.1">
    <property type="nucleotide sequence ID" value="XM_040885740.1"/>
</dbReference>
<keyword evidence="1" id="KW-0472">Membrane</keyword>
<dbReference type="Pfam" id="PF10302">
    <property type="entry name" value="Dsc3_N"/>
    <property type="match status" value="1"/>
</dbReference>
<dbReference type="GeneID" id="63802388"/>
<evidence type="ECO:0000313" key="3">
    <source>
        <dbReference type="EMBL" id="ORX66947.1"/>
    </source>
</evidence>
<keyword evidence="4" id="KW-1185">Reference proteome</keyword>
<dbReference type="Gene3D" id="3.10.20.90">
    <property type="entry name" value="Phosphatidylinositol 3-kinase Catalytic Subunit, Chain A, domain 1"/>
    <property type="match status" value="1"/>
</dbReference>
<dbReference type="Pfam" id="PF13373">
    <property type="entry name" value="Dsc3_C"/>
    <property type="match status" value="1"/>
</dbReference>
<dbReference type="PANTHER" id="PTHR28049:SF1">
    <property type="entry name" value="DSC E3 UBIQUITIN LIGASE COMPLEX SUBUNIT 3"/>
    <property type="match status" value="1"/>
</dbReference>
<dbReference type="InterPro" id="IPR000626">
    <property type="entry name" value="Ubiquitin-like_dom"/>
</dbReference>
<dbReference type="InterPro" id="IPR019413">
    <property type="entry name" value="Dsc3_ub-like_dom"/>
</dbReference>
<dbReference type="CDD" id="cd17039">
    <property type="entry name" value="Ubl_ubiquitin_like"/>
    <property type="match status" value="1"/>
</dbReference>
<proteinExistence type="predicted"/>
<gene>
    <name evidence="3" type="ORF">DL89DRAFT_260040</name>
</gene>
<evidence type="ECO:0000313" key="4">
    <source>
        <dbReference type="Proteomes" id="UP000193922"/>
    </source>
</evidence>
<dbReference type="SUPFAM" id="SSF54236">
    <property type="entry name" value="Ubiquitin-like"/>
    <property type="match status" value="1"/>
</dbReference>
<evidence type="ECO:0000256" key="1">
    <source>
        <dbReference type="SAM" id="Phobius"/>
    </source>
</evidence>
<comment type="caution">
    <text evidence="3">The sequence shown here is derived from an EMBL/GenBank/DDBJ whole genome shotgun (WGS) entry which is preliminary data.</text>
</comment>
<protein>
    <recommendedName>
        <fullName evidence="2">Ubiquitin-like domain-containing protein</fullName>
    </recommendedName>
</protein>
<dbReference type="GO" id="GO:0044695">
    <property type="term" value="C:Dsc E3 ubiquitin ligase complex"/>
    <property type="evidence" value="ECO:0007669"/>
    <property type="project" value="InterPro"/>
</dbReference>
<evidence type="ECO:0000259" key="2">
    <source>
        <dbReference type="PROSITE" id="PS50053"/>
    </source>
</evidence>
<keyword evidence="1" id="KW-1133">Transmembrane helix</keyword>
<dbReference type="InterPro" id="IPR025390">
    <property type="entry name" value="Dsc3_C"/>
</dbReference>
<dbReference type="Proteomes" id="UP000193922">
    <property type="component" value="Unassembled WGS sequence"/>
</dbReference>
<reference evidence="3 4" key="1">
    <citation type="submission" date="2016-07" db="EMBL/GenBank/DDBJ databases">
        <title>Pervasive Adenine N6-methylation of Active Genes in Fungi.</title>
        <authorList>
            <consortium name="DOE Joint Genome Institute"/>
            <person name="Mondo S.J."/>
            <person name="Dannebaum R.O."/>
            <person name="Kuo R.C."/>
            <person name="Labutti K."/>
            <person name="Haridas S."/>
            <person name="Kuo A."/>
            <person name="Salamov A."/>
            <person name="Ahrendt S.R."/>
            <person name="Lipzen A."/>
            <person name="Sullivan W."/>
            <person name="Andreopoulos W.B."/>
            <person name="Clum A."/>
            <person name="Lindquist E."/>
            <person name="Daum C."/>
            <person name="Ramamoorthy G.K."/>
            <person name="Gryganskyi A."/>
            <person name="Culley D."/>
            <person name="Magnuson J.K."/>
            <person name="James T.Y."/>
            <person name="O'Malley M.A."/>
            <person name="Stajich J.E."/>
            <person name="Spatafora J.W."/>
            <person name="Visel A."/>
            <person name="Grigoriev I.V."/>
        </authorList>
    </citation>
    <scope>NUCLEOTIDE SEQUENCE [LARGE SCALE GENOMIC DNA]</scope>
    <source>
        <strain evidence="3 4">ATCC 12442</strain>
    </source>
</reference>
<accession>A0A1Y1W0A7</accession>
<dbReference type="GO" id="GO:0005783">
    <property type="term" value="C:endoplasmic reticulum"/>
    <property type="evidence" value="ECO:0007669"/>
    <property type="project" value="TreeGrafter"/>
</dbReference>
<dbReference type="PROSITE" id="PS50053">
    <property type="entry name" value="UBIQUITIN_2"/>
    <property type="match status" value="1"/>
</dbReference>
<organism evidence="3 4">
    <name type="scientific">Linderina pennispora</name>
    <dbReference type="NCBI Taxonomy" id="61395"/>
    <lineage>
        <taxon>Eukaryota</taxon>
        <taxon>Fungi</taxon>
        <taxon>Fungi incertae sedis</taxon>
        <taxon>Zoopagomycota</taxon>
        <taxon>Kickxellomycotina</taxon>
        <taxon>Kickxellomycetes</taxon>
        <taxon>Kickxellales</taxon>
        <taxon>Kickxellaceae</taxon>
        <taxon>Linderina</taxon>
    </lineage>
</organism>
<dbReference type="SMART" id="SM00213">
    <property type="entry name" value="UBQ"/>
    <property type="match status" value="1"/>
</dbReference>
<dbReference type="OrthoDB" id="2556122at2759"/>
<keyword evidence="1" id="KW-0812">Transmembrane</keyword>
<feature type="domain" description="Ubiquitin-like" evidence="2">
    <location>
        <begin position="62"/>
        <end position="129"/>
    </location>
</feature>
<dbReference type="STRING" id="61395.A0A1Y1W0A7"/>
<dbReference type="AlphaFoldDB" id="A0A1Y1W0A7"/>
<name>A0A1Y1W0A7_9FUNG</name>
<dbReference type="InterPro" id="IPR045226">
    <property type="entry name" value="Dsc3"/>
</dbReference>
<dbReference type="PANTHER" id="PTHR28049">
    <property type="entry name" value="TRANSMEMBRANE PROTEIN YOR223W"/>
    <property type="match status" value="1"/>
</dbReference>
<sequence>MHECTLRAHVWTLKYTVPYRQTQKVANQGRIFWIHINVVSILPLFHTTQLHSCPALEQSRQCTVVIRFSSGSGDLHISLPENTTISALKEQICQQRADELAGKYLRLICAGRVLQDQLTLRHYNITANDGSEDAVPHFVHCLATDIAPEPSPPQGSDEAVMDGAADPVRGFGRLRDAGFSDEDIENLRVQFHRANGTNMDDTENARAIEDSWMDSTAQDAPQETPAFGSMYHMLGGLLMGYFGGVLVLPWLKNSNVFSRQHQMGLLCGIIFNFSFGIVHWLYS</sequence>
<feature type="transmembrane region" description="Helical" evidence="1">
    <location>
        <begin position="263"/>
        <end position="282"/>
    </location>
</feature>
<dbReference type="EMBL" id="MCFD01000014">
    <property type="protein sequence ID" value="ORX66947.1"/>
    <property type="molecule type" value="Genomic_DNA"/>
</dbReference>
<dbReference type="InterPro" id="IPR029071">
    <property type="entry name" value="Ubiquitin-like_domsf"/>
</dbReference>